<dbReference type="AlphaFoldDB" id="A0A7J5TSU4"/>
<sequence>MYSSPDLPVYGCYVVGSLWQFMTLEDRQYAISPGYSATSDDLLDIFRILKVLKQIVAERVG</sequence>
<accession>A0A7J5TSU4</accession>
<gene>
    <name evidence="1" type="ORF">F5984_24585</name>
</gene>
<comment type="caution">
    <text evidence="1">The sequence shown here is derived from an EMBL/GenBank/DDBJ whole genome shotgun (WGS) entry which is preliminary data.</text>
</comment>
<protein>
    <submittedName>
        <fullName evidence="1">Uncharacterized protein</fullName>
    </submittedName>
</protein>
<reference evidence="1 2" key="1">
    <citation type="submission" date="2019-10" db="EMBL/GenBank/DDBJ databases">
        <title>Rudanella paleaurantiibacter sp. nov., isolated from sludge.</title>
        <authorList>
            <person name="Xu S.Q."/>
        </authorList>
    </citation>
    <scope>NUCLEOTIDE SEQUENCE [LARGE SCALE GENOMIC DNA]</scope>
    <source>
        <strain evidence="1 2">HX-22-17</strain>
    </source>
</reference>
<proteinExistence type="predicted"/>
<keyword evidence="2" id="KW-1185">Reference proteome</keyword>
<evidence type="ECO:0000313" key="1">
    <source>
        <dbReference type="EMBL" id="KAB7726496.1"/>
    </source>
</evidence>
<organism evidence="1 2">
    <name type="scientific">Rudanella paleaurantiibacter</name>
    <dbReference type="NCBI Taxonomy" id="2614655"/>
    <lineage>
        <taxon>Bacteria</taxon>
        <taxon>Pseudomonadati</taxon>
        <taxon>Bacteroidota</taxon>
        <taxon>Cytophagia</taxon>
        <taxon>Cytophagales</taxon>
        <taxon>Cytophagaceae</taxon>
        <taxon>Rudanella</taxon>
    </lineage>
</organism>
<dbReference type="Proteomes" id="UP000488299">
    <property type="component" value="Unassembled WGS sequence"/>
</dbReference>
<evidence type="ECO:0000313" key="2">
    <source>
        <dbReference type="Proteomes" id="UP000488299"/>
    </source>
</evidence>
<name>A0A7J5TSU4_9BACT</name>
<dbReference type="RefSeq" id="WP_152126810.1">
    <property type="nucleotide sequence ID" value="NZ_WELI01000015.1"/>
</dbReference>
<dbReference type="EMBL" id="WELI01000015">
    <property type="protein sequence ID" value="KAB7726496.1"/>
    <property type="molecule type" value="Genomic_DNA"/>
</dbReference>